<keyword evidence="3" id="KW-1003">Cell membrane</keyword>
<dbReference type="PROSITE" id="PS50928">
    <property type="entry name" value="ABC_TM1"/>
    <property type="match status" value="1"/>
</dbReference>
<evidence type="ECO:0000256" key="7">
    <source>
        <dbReference type="RuleBase" id="RU363032"/>
    </source>
</evidence>
<accession>A0AAJ1BYR8</accession>
<dbReference type="PANTHER" id="PTHR43386:SF26">
    <property type="entry name" value="ABC TRANSPORTER PERMEASE PROTEIN"/>
    <property type="match status" value="1"/>
</dbReference>
<reference evidence="9" key="1">
    <citation type="submission" date="2022-06" db="EMBL/GenBank/DDBJ databases">
        <authorList>
            <person name="Sun Q."/>
        </authorList>
    </citation>
    <scope>NUCLEOTIDE SEQUENCE</scope>
    <source>
        <strain evidence="9">S101</strain>
    </source>
</reference>
<feature type="transmembrane region" description="Helical" evidence="7">
    <location>
        <begin position="164"/>
        <end position="185"/>
    </location>
</feature>
<dbReference type="CDD" id="cd06261">
    <property type="entry name" value="TM_PBP2"/>
    <property type="match status" value="1"/>
</dbReference>
<feature type="transmembrane region" description="Helical" evidence="7">
    <location>
        <begin position="133"/>
        <end position="152"/>
    </location>
</feature>
<sequence>MAAGRLASSIKSDMLYKFLTSPLTVCAAIVAAILILCALLSPWIAPHDPFDTATVDLMNSLIPPVWQEDGDWTFLLGTDDQGRDLLSAILYGTRTSIAVGFIAVGLAVAIGLILGLLAGYLGGFVDGFIMRVVDIQMTFPAIMVALLIDGISRVILPREQHDQLALFVIILSLALSIWPQVARTVRASTMVEKNREYVQAVRIIGRPAIVIMLKHVMPNVLGPVLVIATINLGVAILGEATLSFLGVGMPATEPSLGTLIRIGNNFLFSGERWIVIFPGLTLALLVMSVNLLGDWLRDALDPKLR</sequence>
<evidence type="ECO:0000256" key="2">
    <source>
        <dbReference type="ARBA" id="ARBA00022448"/>
    </source>
</evidence>
<evidence type="ECO:0000256" key="3">
    <source>
        <dbReference type="ARBA" id="ARBA00022475"/>
    </source>
</evidence>
<dbReference type="EMBL" id="JAMXLX010000006">
    <property type="protein sequence ID" value="MCO5958750.1"/>
    <property type="molecule type" value="Genomic_DNA"/>
</dbReference>
<dbReference type="PANTHER" id="PTHR43386">
    <property type="entry name" value="OLIGOPEPTIDE TRANSPORT SYSTEM PERMEASE PROTEIN APPC"/>
    <property type="match status" value="1"/>
</dbReference>
<evidence type="ECO:0000313" key="9">
    <source>
        <dbReference type="EMBL" id="MCO5958750.1"/>
    </source>
</evidence>
<organism evidence="9 10">
    <name type="scientific">Ciceribacter sichuanensis</name>
    <dbReference type="NCBI Taxonomy" id="2949647"/>
    <lineage>
        <taxon>Bacteria</taxon>
        <taxon>Pseudomonadati</taxon>
        <taxon>Pseudomonadota</taxon>
        <taxon>Alphaproteobacteria</taxon>
        <taxon>Hyphomicrobiales</taxon>
        <taxon>Rhizobiaceae</taxon>
        <taxon>Ciceribacter</taxon>
    </lineage>
</organism>
<feature type="transmembrane region" description="Helical" evidence="7">
    <location>
        <begin position="97"/>
        <end position="121"/>
    </location>
</feature>
<evidence type="ECO:0000256" key="5">
    <source>
        <dbReference type="ARBA" id="ARBA00022989"/>
    </source>
</evidence>
<feature type="transmembrane region" description="Helical" evidence="7">
    <location>
        <begin position="21"/>
        <end position="45"/>
    </location>
</feature>
<dbReference type="GO" id="GO:0005886">
    <property type="term" value="C:plasma membrane"/>
    <property type="evidence" value="ECO:0007669"/>
    <property type="project" value="UniProtKB-SubCell"/>
</dbReference>
<evidence type="ECO:0000256" key="4">
    <source>
        <dbReference type="ARBA" id="ARBA00022692"/>
    </source>
</evidence>
<comment type="caution">
    <text evidence="9">The sequence shown here is derived from an EMBL/GenBank/DDBJ whole genome shotgun (WGS) entry which is preliminary data.</text>
</comment>
<dbReference type="InterPro" id="IPR050366">
    <property type="entry name" value="BP-dependent_transpt_permease"/>
</dbReference>
<comment type="similarity">
    <text evidence="7">Belongs to the binding-protein-dependent transport system permease family.</text>
</comment>
<dbReference type="Gene3D" id="1.10.3720.10">
    <property type="entry name" value="MetI-like"/>
    <property type="match status" value="1"/>
</dbReference>
<proteinExistence type="inferred from homology"/>
<protein>
    <submittedName>
        <fullName evidence="9">ABC transporter permease</fullName>
    </submittedName>
</protein>
<dbReference type="InterPro" id="IPR025966">
    <property type="entry name" value="OppC_N"/>
</dbReference>
<comment type="subcellular location">
    <subcellularLocation>
        <location evidence="1 7">Cell membrane</location>
        <topology evidence="1 7">Multi-pass membrane protein</topology>
    </subcellularLocation>
</comment>
<evidence type="ECO:0000256" key="6">
    <source>
        <dbReference type="ARBA" id="ARBA00023136"/>
    </source>
</evidence>
<dbReference type="RefSeq" id="WP_250911755.1">
    <property type="nucleotide sequence ID" value="NZ_JAMXLX010000006.1"/>
</dbReference>
<gene>
    <name evidence="9" type="ORF">NBH21_18385</name>
</gene>
<keyword evidence="5 7" id="KW-1133">Transmembrane helix</keyword>
<dbReference type="InterPro" id="IPR035906">
    <property type="entry name" value="MetI-like_sf"/>
</dbReference>
<dbReference type="AlphaFoldDB" id="A0AAJ1BYR8"/>
<keyword evidence="6 7" id="KW-0472">Membrane</keyword>
<feature type="transmembrane region" description="Helical" evidence="7">
    <location>
        <begin position="273"/>
        <end position="296"/>
    </location>
</feature>
<evidence type="ECO:0000313" key="10">
    <source>
        <dbReference type="Proteomes" id="UP001155380"/>
    </source>
</evidence>
<dbReference type="GO" id="GO:0055085">
    <property type="term" value="P:transmembrane transport"/>
    <property type="evidence" value="ECO:0007669"/>
    <property type="project" value="InterPro"/>
</dbReference>
<feature type="transmembrane region" description="Helical" evidence="7">
    <location>
        <begin position="220"/>
        <end position="245"/>
    </location>
</feature>
<dbReference type="SUPFAM" id="SSF161098">
    <property type="entry name" value="MetI-like"/>
    <property type="match status" value="1"/>
</dbReference>
<evidence type="ECO:0000256" key="1">
    <source>
        <dbReference type="ARBA" id="ARBA00004651"/>
    </source>
</evidence>
<keyword evidence="2 7" id="KW-0813">Transport</keyword>
<name>A0AAJ1BYR8_9HYPH</name>
<keyword evidence="4 7" id="KW-0812">Transmembrane</keyword>
<evidence type="ECO:0000259" key="8">
    <source>
        <dbReference type="PROSITE" id="PS50928"/>
    </source>
</evidence>
<feature type="domain" description="ABC transmembrane type-1" evidence="8">
    <location>
        <begin position="93"/>
        <end position="293"/>
    </location>
</feature>
<dbReference type="Proteomes" id="UP001155380">
    <property type="component" value="Unassembled WGS sequence"/>
</dbReference>
<dbReference type="Pfam" id="PF00528">
    <property type="entry name" value="BPD_transp_1"/>
    <property type="match status" value="1"/>
</dbReference>
<dbReference type="Pfam" id="PF12911">
    <property type="entry name" value="OppC_N"/>
    <property type="match status" value="1"/>
</dbReference>
<dbReference type="InterPro" id="IPR000515">
    <property type="entry name" value="MetI-like"/>
</dbReference>